<dbReference type="EMBL" id="CM007647">
    <property type="protein sequence ID" value="ONM11600.1"/>
    <property type="molecule type" value="Genomic_DNA"/>
</dbReference>
<proteinExistence type="predicted"/>
<dbReference type="AlphaFoldDB" id="A0A1D6LBX6"/>
<evidence type="ECO:0000313" key="1">
    <source>
        <dbReference type="EMBL" id="ONM11600.1"/>
    </source>
</evidence>
<gene>
    <name evidence="1" type="ORF">ZEAMMB73_Zm00001d034847</name>
</gene>
<organism evidence="1">
    <name type="scientific">Zea mays</name>
    <name type="common">Maize</name>
    <dbReference type="NCBI Taxonomy" id="4577"/>
    <lineage>
        <taxon>Eukaryota</taxon>
        <taxon>Viridiplantae</taxon>
        <taxon>Streptophyta</taxon>
        <taxon>Embryophyta</taxon>
        <taxon>Tracheophyta</taxon>
        <taxon>Spermatophyta</taxon>
        <taxon>Magnoliopsida</taxon>
        <taxon>Liliopsida</taxon>
        <taxon>Poales</taxon>
        <taxon>Poaceae</taxon>
        <taxon>PACMAD clade</taxon>
        <taxon>Panicoideae</taxon>
        <taxon>Andropogonodae</taxon>
        <taxon>Andropogoneae</taxon>
        <taxon>Tripsacinae</taxon>
        <taxon>Zea</taxon>
    </lineage>
</organism>
<protein>
    <submittedName>
        <fullName evidence="1">Uncharacterized protein</fullName>
    </submittedName>
</protein>
<reference evidence="1" key="1">
    <citation type="submission" date="2015-12" db="EMBL/GenBank/DDBJ databases">
        <title>Update maize B73 reference genome by single molecule sequencing technologies.</title>
        <authorList>
            <consortium name="Maize Genome Sequencing Project"/>
            <person name="Ware D."/>
        </authorList>
    </citation>
    <scope>NUCLEOTIDE SEQUENCE [LARGE SCALE GENOMIC DNA]</scope>
    <source>
        <tissue evidence="1">Seedling</tissue>
    </source>
</reference>
<accession>A0A1D6LBX6</accession>
<name>A0A1D6LBX6_MAIZE</name>
<sequence>MVVAIQQCLYTSSQPMEICLFLKHLMSLTTTLCIGINRPRLRWYKYLILKEGEQRSIALRPHTDSYTNMCAKKKTNKNYFL</sequence>